<feature type="region of interest" description="Disordered" evidence="1">
    <location>
        <begin position="1"/>
        <end position="75"/>
    </location>
</feature>
<reference evidence="3" key="1">
    <citation type="submission" date="2022-11" db="UniProtKB">
        <authorList>
            <consortium name="WormBaseParasite"/>
        </authorList>
    </citation>
    <scope>IDENTIFICATION</scope>
</reference>
<evidence type="ECO:0000313" key="2">
    <source>
        <dbReference type="Proteomes" id="UP000887565"/>
    </source>
</evidence>
<keyword evidence="2" id="KW-1185">Reference proteome</keyword>
<organism evidence="2 3">
    <name type="scientific">Romanomermis culicivorax</name>
    <name type="common">Nematode worm</name>
    <dbReference type="NCBI Taxonomy" id="13658"/>
    <lineage>
        <taxon>Eukaryota</taxon>
        <taxon>Metazoa</taxon>
        <taxon>Ecdysozoa</taxon>
        <taxon>Nematoda</taxon>
        <taxon>Enoplea</taxon>
        <taxon>Dorylaimia</taxon>
        <taxon>Mermithida</taxon>
        <taxon>Mermithoidea</taxon>
        <taxon>Mermithidae</taxon>
        <taxon>Romanomermis</taxon>
    </lineage>
</organism>
<dbReference type="WBParaSite" id="nRc.2.0.1.t01901-RA">
    <property type="protein sequence ID" value="nRc.2.0.1.t01901-RA"/>
    <property type="gene ID" value="nRc.2.0.1.g01901"/>
</dbReference>
<feature type="compositionally biased region" description="Basic and acidic residues" evidence="1">
    <location>
        <begin position="59"/>
        <end position="75"/>
    </location>
</feature>
<protein>
    <submittedName>
        <fullName evidence="3">Uncharacterized protein</fullName>
    </submittedName>
</protein>
<proteinExistence type="predicted"/>
<evidence type="ECO:0000256" key="1">
    <source>
        <dbReference type="SAM" id="MobiDB-lite"/>
    </source>
</evidence>
<sequence>MTQVTLRKNVIGMSGFMKDNSGGTMPNSTQKSLKCGPSPRKKCNQKKFFPTCKKREKPRRTDNGAIAKEKPDSNY</sequence>
<evidence type="ECO:0000313" key="3">
    <source>
        <dbReference type="WBParaSite" id="nRc.2.0.1.t01901-RA"/>
    </source>
</evidence>
<accession>A0A915HJZ8</accession>
<feature type="compositionally biased region" description="Polar residues" evidence="1">
    <location>
        <begin position="21"/>
        <end position="32"/>
    </location>
</feature>
<name>A0A915HJZ8_ROMCU</name>
<dbReference type="Proteomes" id="UP000887565">
    <property type="component" value="Unplaced"/>
</dbReference>
<dbReference type="AlphaFoldDB" id="A0A915HJZ8"/>